<dbReference type="RefSeq" id="XP_015409622.1">
    <property type="nucleotide sequence ID" value="XM_015548021.1"/>
</dbReference>
<organism evidence="3 4">
    <name type="scientific">Aspergillus nomiae NRRL (strain ATCC 15546 / NRRL 13137 / CBS 260.88 / M93)</name>
    <dbReference type="NCBI Taxonomy" id="1509407"/>
    <lineage>
        <taxon>Eukaryota</taxon>
        <taxon>Fungi</taxon>
        <taxon>Dikarya</taxon>
        <taxon>Ascomycota</taxon>
        <taxon>Pezizomycotina</taxon>
        <taxon>Eurotiomycetes</taxon>
        <taxon>Eurotiomycetidae</taxon>
        <taxon>Eurotiales</taxon>
        <taxon>Aspergillaceae</taxon>
        <taxon>Aspergillus</taxon>
        <taxon>Aspergillus subgen. Circumdati</taxon>
    </lineage>
</organism>
<feature type="region of interest" description="Disordered" evidence="1">
    <location>
        <begin position="216"/>
        <end position="242"/>
    </location>
</feature>
<keyword evidence="2" id="KW-1133">Transmembrane helix</keyword>
<proteinExistence type="predicted"/>
<feature type="region of interest" description="Disordered" evidence="1">
    <location>
        <begin position="122"/>
        <end position="147"/>
    </location>
</feature>
<reference evidence="3 4" key="1">
    <citation type="submission" date="2014-06" db="EMBL/GenBank/DDBJ databases">
        <title>The Genome of the Aflatoxigenic Filamentous Fungus Aspergillus nomius.</title>
        <authorList>
            <person name="Moore M.G."/>
            <person name="Shannon B.M."/>
            <person name="Brian M.M."/>
        </authorList>
    </citation>
    <scope>NUCLEOTIDE SEQUENCE [LARGE SCALE GENOMIC DNA]</scope>
    <source>
        <strain evidence="3 4">NRRL 13137</strain>
    </source>
</reference>
<feature type="transmembrane region" description="Helical" evidence="2">
    <location>
        <begin position="12"/>
        <end position="31"/>
    </location>
</feature>
<accession>A0A0L1JAC6</accession>
<gene>
    <name evidence="3" type="ORF">ANOM_002764</name>
</gene>
<evidence type="ECO:0000313" key="3">
    <source>
        <dbReference type="EMBL" id="KNG88699.1"/>
    </source>
</evidence>
<dbReference type="OrthoDB" id="5215637at2759"/>
<keyword evidence="2" id="KW-0812">Transmembrane</keyword>
<protein>
    <submittedName>
        <fullName evidence="3">Uncharacterized protein</fullName>
    </submittedName>
</protein>
<dbReference type="STRING" id="1509407.A0A0L1JAC6"/>
<feature type="compositionally biased region" description="Low complexity" evidence="1">
    <location>
        <begin position="122"/>
        <end position="146"/>
    </location>
</feature>
<name>A0A0L1JAC6_ASPN3</name>
<sequence length="242" mass="24928">MDLEGEYNGFLVQWIELLVSTIIIILIVEVIRRRLIRLDDQRARRHGLQDAREPNVSRSSGSSLFPIGLNSNKLAEYCCNDPVSNGSQVTCSSDSGSPFFVPDATLVAGYAALANVSSLSASSTASNSTSSPSPSPSSSSSSGSSSRDVAIGAGVGVPLGVIALGAIAWALWERRARTKSLAAGGGSGVGAGGWAGGNGAVASSAAGSNSLYGMQQRETEQWKNPSNPVELTTVGRTHELAS</sequence>
<evidence type="ECO:0000256" key="1">
    <source>
        <dbReference type="SAM" id="MobiDB-lite"/>
    </source>
</evidence>
<evidence type="ECO:0000256" key="2">
    <source>
        <dbReference type="SAM" id="Phobius"/>
    </source>
</evidence>
<evidence type="ECO:0000313" key="4">
    <source>
        <dbReference type="Proteomes" id="UP000037505"/>
    </source>
</evidence>
<keyword evidence="2" id="KW-0472">Membrane</keyword>
<feature type="transmembrane region" description="Helical" evidence="2">
    <location>
        <begin position="149"/>
        <end position="172"/>
    </location>
</feature>
<dbReference type="AlphaFoldDB" id="A0A0L1JAC6"/>
<dbReference type="EMBL" id="JNOM01000046">
    <property type="protein sequence ID" value="KNG88699.1"/>
    <property type="molecule type" value="Genomic_DNA"/>
</dbReference>
<dbReference type="GeneID" id="26804568"/>
<keyword evidence="4" id="KW-1185">Reference proteome</keyword>
<comment type="caution">
    <text evidence="3">The sequence shown here is derived from an EMBL/GenBank/DDBJ whole genome shotgun (WGS) entry which is preliminary data.</text>
</comment>
<dbReference type="Proteomes" id="UP000037505">
    <property type="component" value="Unassembled WGS sequence"/>
</dbReference>